<feature type="domain" description="GH16" evidence="2">
    <location>
        <begin position="51"/>
        <end position="299"/>
    </location>
</feature>
<dbReference type="STRING" id="48709.A0A1D2MH97"/>
<dbReference type="AlphaFoldDB" id="A0A1D2MH97"/>
<gene>
    <name evidence="3" type="ORF">Ocin01_14369</name>
</gene>
<reference evidence="3 4" key="1">
    <citation type="journal article" date="2016" name="Genome Biol. Evol.">
        <title>Gene Family Evolution Reflects Adaptation to Soil Environmental Stressors in the Genome of the Collembolan Orchesella cincta.</title>
        <authorList>
            <person name="Faddeeva-Vakhrusheva A."/>
            <person name="Derks M.F."/>
            <person name="Anvar S.Y."/>
            <person name="Agamennone V."/>
            <person name="Suring W."/>
            <person name="Smit S."/>
            <person name="van Straalen N.M."/>
            <person name="Roelofs D."/>
        </authorList>
    </citation>
    <scope>NUCLEOTIDE SEQUENCE [LARGE SCALE GENOMIC DNA]</scope>
    <source>
        <tissue evidence="3">Mixed pool</tissue>
    </source>
</reference>
<protein>
    <submittedName>
        <fullName evidence="3">Glucan endo-1,3-beta-glucosidase A1</fullName>
    </submittedName>
</protein>
<dbReference type="PANTHER" id="PTHR10963:SF55">
    <property type="entry name" value="GLYCOSIDE HYDROLASE FAMILY 16 PROTEIN"/>
    <property type="match status" value="1"/>
</dbReference>
<dbReference type="InterPro" id="IPR050546">
    <property type="entry name" value="Glycosyl_Hydrlase_16"/>
</dbReference>
<evidence type="ECO:0000256" key="1">
    <source>
        <dbReference type="ARBA" id="ARBA00006865"/>
    </source>
</evidence>
<dbReference type="GO" id="GO:0005975">
    <property type="term" value="P:carbohydrate metabolic process"/>
    <property type="evidence" value="ECO:0007669"/>
    <property type="project" value="InterPro"/>
</dbReference>
<dbReference type="PANTHER" id="PTHR10963">
    <property type="entry name" value="GLYCOSYL HYDROLASE-RELATED"/>
    <property type="match status" value="1"/>
</dbReference>
<evidence type="ECO:0000259" key="2">
    <source>
        <dbReference type="PROSITE" id="PS51762"/>
    </source>
</evidence>
<accession>A0A1D2MH97</accession>
<comment type="caution">
    <text evidence="3">The sequence shown here is derived from an EMBL/GenBank/DDBJ whole genome shotgun (WGS) entry which is preliminary data.</text>
</comment>
<dbReference type="Gene3D" id="2.60.120.200">
    <property type="match status" value="1"/>
</dbReference>
<keyword evidence="4" id="KW-1185">Reference proteome</keyword>
<dbReference type="InterPro" id="IPR000757">
    <property type="entry name" value="Beta-glucanase-like"/>
</dbReference>
<dbReference type="Proteomes" id="UP000094527">
    <property type="component" value="Unassembled WGS sequence"/>
</dbReference>
<dbReference type="Pfam" id="PF00722">
    <property type="entry name" value="Glyco_hydro_16"/>
    <property type="match status" value="1"/>
</dbReference>
<dbReference type="PROSITE" id="PS51762">
    <property type="entry name" value="GH16_2"/>
    <property type="match status" value="1"/>
</dbReference>
<dbReference type="GO" id="GO:0004553">
    <property type="term" value="F:hydrolase activity, hydrolyzing O-glycosyl compounds"/>
    <property type="evidence" value="ECO:0007669"/>
    <property type="project" value="InterPro"/>
</dbReference>
<evidence type="ECO:0000313" key="4">
    <source>
        <dbReference type="Proteomes" id="UP000094527"/>
    </source>
</evidence>
<dbReference type="InterPro" id="IPR013320">
    <property type="entry name" value="ConA-like_dom_sf"/>
</dbReference>
<proteinExistence type="inferred from homology"/>
<comment type="similarity">
    <text evidence="1">Belongs to the glycosyl hydrolase 16 family.</text>
</comment>
<dbReference type="OrthoDB" id="4991342at2759"/>
<dbReference type="EMBL" id="LJIJ01001272">
    <property type="protein sequence ID" value="ODM92313.1"/>
    <property type="molecule type" value="Genomic_DNA"/>
</dbReference>
<dbReference type="OMA" id="WIAQEST"/>
<evidence type="ECO:0000313" key="3">
    <source>
        <dbReference type="EMBL" id="ODM92313.1"/>
    </source>
</evidence>
<organism evidence="3 4">
    <name type="scientific">Orchesella cincta</name>
    <name type="common">Springtail</name>
    <name type="synonym">Podura cincta</name>
    <dbReference type="NCBI Taxonomy" id="48709"/>
    <lineage>
        <taxon>Eukaryota</taxon>
        <taxon>Metazoa</taxon>
        <taxon>Ecdysozoa</taxon>
        <taxon>Arthropoda</taxon>
        <taxon>Hexapoda</taxon>
        <taxon>Collembola</taxon>
        <taxon>Entomobryomorpha</taxon>
        <taxon>Entomobryoidea</taxon>
        <taxon>Orchesellidae</taxon>
        <taxon>Orchesellinae</taxon>
        <taxon>Orchesella</taxon>
    </lineage>
</organism>
<sequence>MLLEYTVLSQLHFRSKDFTVRYFEFQVTTQIKMRDIITKSGLFLSLLAYVSAWDGRIVFEDNFDGTRLDLNKWEYQEGCGNQYGGNNLQCYTRNNVAVQNGNLVITARRENMEDKEYTSGRIRQKGSGFAYGAYVVRARMSRGDHLHPALWLFYRETDCRYEEIDIAEYRGQPSEARKLAMAAHWGKEWYAITSKETKVDTPQDLSNGFHEYAVLWRPASIEWYIDNVKYFEASLTDGSFTRDPNKLPCRGEPKPFMMQSNFIFNIAVGGGFFGGFPPMDPATWTQPNMQVDWVRVYQE</sequence>
<dbReference type="CDD" id="cd08023">
    <property type="entry name" value="GH16_laminarinase_like"/>
    <property type="match status" value="1"/>
</dbReference>
<dbReference type="SUPFAM" id="SSF49899">
    <property type="entry name" value="Concanavalin A-like lectins/glucanases"/>
    <property type="match status" value="1"/>
</dbReference>
<name>A0A1D2MH97_ORCCI</name>